<gene>
    <name evidence="1" type="ORF">Y1Q_0018559</name>
</gene>
<name>A0A151PGJ9_ALLMI</name>
<protein>
    <submittedName>
        <fullName evidence="1">Uncharacterized protein</fullName>
    </submittedName>
</protein>
<sequence>MASPAVALPMPKVADILQGGRHNQLEQGKGQTGVCRDGAATCQCPDAPCGDRAAPQVPRRWAGQVKQKASSHCSSSQVCWTTSVLAGPVGPEVVELEAKESNSSPGSCILEFLVGIPANSSSAAAPMAAALGWHTVARTEPFTIKTKGFME</sequence>
<keyword evidence="2" id="KW-1185">Reference proteome</keyword>
<evidence type="ECO:0000313" key="2">
    <source>
        <dbReference type="Proteomes" id="UP000050525"/>
    </source>
</evidence>
<comment type="caution">
    <text evidence="1">The sequence shown here is derived from an EMBL/GenBank/DDBJ whole genome shotgun (WGS) entry which is preliminary data.</text>
</comment>
<dbReference type="AlphaFoldDB" id="A0A151PGJ9"/>
<evidence type="ECO:0000313" key="1">
    <source>
        <dbReference type="EMBL" id="KYO48257.1"/>
    </source>
</evidence>
<reference evidence="1 2" key="1">
    <citation type="journal article" date="2012" name="Genome Biol.">
        <title>Sequencing three crocodilian genomes to illuminate the evolution of archosaurs and amniotes.</title>
        <authorList>
            <person name="St John J.A."/>
            <person name="Braun E.L."/>
            <person name="Isberg S.R."/>
            <person name="Miles L.G."/>
            <person name="Chong A.Y."/>
            <person name="Gongora J."/>
            <person name="Dalzell P."/>
            <person name="Moran C."/>
            <person name="Bed'hom B."/>
            <person name="Abzhanov A."/>
            <person name="Burgess S.C."/>
            <person name="Cooksey A.M."/>
            <person name="Castoe T.A."/>
            <person name="Crawford N.G."/>
            <person name="Densmore L.D."/>
            <person name="Drew J.C."/>
            <person name="Edwards S.V."/>
            <person name="Faircloth B.C."/>
            <person name="Fujita M.K."/>
            <person name="Greenwold M.J."/>
            <person name="Hoffmann F.G."/>
            <person name="Howard J.M."/>
            <person name="Iguchi T."/>
            <person name="Janes D.E."/>
            <person name="Khan S.Y."/>
            <person name="Kohno S."/>
            <person name="de Koning A.J."/>
            <person name="Lance S.L."/>
            <person name="McCarthy F.M."/>
            <person name="McCormack J.E."/>
            <person name="Merchant M.E."/>
            <person name="Peterson D.G."/>
            <person name="Pollock D.D."/>
            <person name="Pourmand N."/>
            <person name="Raney B.J."/>
            <person name="Roessler K.A."/>
            <person name="Sanford J.R."/>
            <person name="Sawyer R.H."/>
            <person name="Schmidt C.J."/>
            <person name="Triplett E.W."/>
            <person name="Tuberville T.D."/>
            <person name="Venegas-Anaya M."/>
            <person name="Howard J.T."/>
            <person name="Jarvis E.D."/>
            <person name="Guillette L.J.Jr."/>
            <person name="Glenn T.C."/>
            <person name="Green R.E."/>
            <person name="Ray D.A."/>
        </authorList>
    </citation>
    <scope>NUCLEOTIDE SEQUENCE [LARGE SCALE GENOMIC DNA]</scope>
    <source>
        <strain evidence="1">KSC_2009_1</strain>
    </source>
</reference>
<accession>A0A151PGJ9</accession>
<dbReference type="EMBL" id="AKHW03000230">
    <property type="protein sequence ID" value="KYO48257.1"/>
    <property type="molecule type" value="Genomic_DNA"/>
</dbReference>
<proteinExistence type="predicted"/>
<dbReference type="Proteomes" id="UP000050525">
    <property type="component" value="Unassembled WGS sequence"/>
</dbReference>
<organism evidence="1 2">
    <name type="scientific">Alligator mississippiensis</name>
    <name type="common">American alligator</name>
    <dbReference type="NCBI Taxonomy" id="8496"/>
    <lineage>
        <taxon>Eukaryota</taxon>
        <taxon>Metazoa</taxon>
        <taxon>Chordata</taxon>
        <taxon>Craniata</taxon>
        <taxon>Vertebrata</taxon>
        <taxon>Euteleostomi</taxon>
        <taxon>Archelosauria</taxon>
        <taxon>Archosauria</taxon>
        <taxon>Crocodylia</taxon>
        <taxon>Alligatoridae</taxon>
        <taxon>Alligatorinae</taxon>
        <taxon>Alligator</taxon>
    </lineage>
</organism>